<dbReference type="GO" id="GO:0044281">
    <property type="term" value="P:small molecule metabolic process"/>
    <property type="evidence" value="ECO:0007669"/>
    <property type="project" value="UniProtKB-ARBA"/>
</dbReference>
<dbReference type="PROSITE" id="PS00098">
    <property type="entry name" value="THIOLASE_1"/>
    <property type="match status" value="1"/>
</dbReference>
<dbReference type="AlphaFoldDB" id="A0A1N7RVR0"/>
<evidence type="ECO:0000256" key="4">
    <source>
        <dbReference type="PIRSR" id="PIRSR000429-1"/>
    </source>
</evidence>
<dbReference type="CDD" id="cd00751">
    <property type="entry name" value="thiolase"/>
    <property type="match status" value="1"/>
</dbReference>
<name>A0A1N7RVR0_9BURK</name>
<proteinExistence type="inferred from homology"/>
<dbReference type="InterPro" id="IPR020610">
    <property type="entry name" value="Thiolase_AS"/>
</dbReference>
<evidence type="ECO:0000259" key="7">
    <source>
        <dbReference type="Pfam" id="PF02803"/>
    </source>
</evidence>
<dbReference type="Proteomes" id="UP000195569">
    <property type="component" value="Unassembled WGS sequence"/>
</dbReference>
<feature type="domain" description="Thiolase C-terminal" evidence="7">
    <location>
        <begin position="276"/>
        <end position="398"/>
    </location>
</feature>
<dbReference type="GO" id="GO:0003985">
    <property type="term" value="F:acetyl-CoA C-acetyltransferase activity"/>
    <property type="evidence" value="ECO:0007669"/>
    <property type="project" value="UniProtKB-EC"/>
</dbReference>
<dbReference type="FunFam" id="3.40.47.10:FF:000010">
    <property type="entry name" value="Acetyl-CoA acetyltransferase (Thiolase)"/>
    <property type="match status" value="1"/>
</dbReference>
<organism evidence="8 9">
    <name type="scientific">Paraburkholderia piptadeniae</name>
    <dbReference type="NCBI Taxonomy" id="1701573"/>
    <lineage>
        <taxon>Bacteria</taxon>
        <taxon>Pseudomonadati</taxon>
        <taxon>Pseudomonadota</taxon>
        <taxon>Betaproteobacteria</taxon>
        <taxon>Burkholderiales</taxon>
        <taxon>Burkholderiaceae</taxon>
        <taxon>Paraburkholderia</taxon>
    </lineage>
</organism>
<keyword evidence="2 5" id="KW-0808">Transferase</keyword>
<evidence type="ECO:0000256" key="3">
    <source>
        <dbReference type="ARBA" id="ARBA00023315"/>
    </source>
</evidence>
<feature type="active site" description="Acyl-thioester intermediate" evidence="4">
    <location>
        <position position="95"/>
    </location>
</feature>
<keyword evidence="9" id="KW-1185">Reference proteome</keyword>
<gene>
    <name evidence="8" type="primary">bktB</name>
    <name evidence="8" type="ORF">BN2476_210084</name>
</gene>
<feature type="domain" description="Thiolase N-terminal" evidence="6">
    <location>
        <begin position="10"/>
        <end position="265"/>
    </location>
</feature>
<dbReference type="EC" id="2.3.1.9" evidence="8"/>
<dbReference type="PIRSF" id="PIRSF000429">
    <property type="entry name" value="Ac-CoA_Ac_transf"/>
    <property type="match status" value="1"/>
</dbReference>
<dbReference type="Gene3D" id="3.40.47.10">
    <property type="match status" value="2"/>
</dbReference>
<dbReference type="PROSITE" id="PS00099">
    <property type="entry name" value="THIOLASE_3"/>
    <property type="match status" value="1"/>
</dbReference>
<feature type="active site" description="Proton acceptor" evidence="4">
    <location>
        <position position="355"/>
    </location>
</feature>
<dbReference type="Pfam" id="PF02803">
    <property type="entry name" value="Thiolase_C"/>
    <property type="match status" value="1"/>
</dbReference>
<dbReference type="NCBIfam" id="TIGR01930">
    <property type="entry name" value="AcCoA-C-Actrans"/>
    <property type="match status" value="1"/>
</dbReference>
<dbReference type="Pfam" id="PF00108">
    <property type="entry name" value="Thiolase_N"/>
    <property type="match status" value="1"/>
</dbReference>
<comment type="similarity">
    <text evidence="1 5">Belongs to the thiolase-like superfamily. Thiolase family.</text>
</comment>
<evidence type="ECO:0000256" key="2">
    <source>
        <dbReference type="ARBA" id="ARBA00022679"/>
    </source>
</evidence>
<dbReference type="InterPro" id="IPR016039">
    <property type="entry name" value="Thiolase-like"/>
</dbReference>
<evidence type="ECO:0000259" key="6">
    <source>
        <dbReference type="Pfam" id="PF00108"/>
    </source>
</evidence>
<comment type="caution">
    <text evidence="8">The sequence shown here is derived from an EMBL/GenBank/DDBJ whole genome shotgun (WGS) entry which is preliminary data.</text>
</comment>
<dbReference type="InterPro" id="IPR020616">
    <property type="entry name" value="Thiolase_N"/>
</dbReference>
<dbReference type="PANTHER" id="PTHR18919:SF107">
    <property type="entry name" value="ACETYL-COA ACETYLTRANSFERASE, CYTOSOLIC"/>
    <property type="match status" value="1"/>
</dbReference>
<accession>A0A1N7RVR0</accession>
<keyword evidence="3 5" id="KW-0012">Acyltransferase</keyword>
<evidence type="ECO:0000256" key="5">
    <source>
        <dbReference type="RuleBase" id="RU003557"/>
    </source>
</evidence>
<dbReference type="InterPro" id="IPR002155">
    <property type="entry name" value="Thiolase"/>
</dbReference>
<evidence type="ECO:0000313" key="8">
    <source>
        <dbReference type="EMBL" id="SIT39185.1"/>
    </source>
</evidence>
<sequence>MGNAMRKREVAILATARTAIGTFGGALRDVPLRDLGVTVVKASLERSGLAPADVGQVVLGNVVPTEPADAYLSRVAALGAGIPKEATAYNVNRLCGSGLQAIVCASQAVALGDTDFAIAGGAESMSRGPYLLPAARWGQRMGDSQVIDYMNGILHDPWQRRHMGITAENVAERYGISRAMQDALALESQQRAASAIRNGYFTQQIVPVTIRRRTGDVVFDTDEHVRADVTETALSQMKPVFRADGGTVTAGNASGINDGAAAVVLGDLEQALERGLKPLARLVGYAHAGVEPELMGIGPVPATRLALQRTGLGIRDIDVVEANEAFAAQACAVTRELDLDPARVNVHGSGISLGHPVGATGAIITVKAIAELHRTGGRYALVTMCIGGGQGIAAIFERL</sequence>
<dbReference type="EMBL" id="CYGY02000021">
    <property type="protein sequence ID" value="SIT39185.1"/>
    <property type="molecule type" value="Genomic_DNA"/>
</dbReference>
<evidence type="ECO:0000313" key="9">
    <source>
        <dbReference type="Proteomes" id="UP000195569"/>
    </source>
</evidence>
<dbReference type="SUPFAM" id="SSF53901">
    <property type="entry name" value="Thiolase-like"/>
    <property type="match status" value="2"/>
</dbReference>
<dbReference type="NCBIfam" id="NF006552">
    <property type="entry name" value="PRK09051.1"/>
    <property type="match status" value="1"/>
</dbReference>
<dbReference type="InterPro" id="IPR020615">
    <property type="entry name" value="Thiolase_acyl_enz_int_AS"/>
</dbReference>
<dbReference type="PANTHER" id="PTHR18919">
    <property type="entry name" value="ACETYL-COA C-ACYLTRANSFERASE"/>
    <property type="match status" value="1"/>
</dbReference>
<dbReference type="InterPro" id="IPR020617">
    <property type="entry name" value="Thiolase_C"/>
</dbReference>
<feature type="active site" description="Proton acceptor" evidence="4">
    <location>
        <position position="385"/>
    </location>
</feature>
<protein>
    <submittedName>
        <fullName evidence="8">Beta-ketothiolase BktB</fullName>
        <ecNumber evidence="8">2.3.1.16</ecNumber>
        <ecNumber evidence="8">2.3.1.9</ecNumber>
    </submittedName>
</protein>
<dbReference type="EC" id="2.3.1.16" evidence="8"/>
<evidence type="ECO:0000256" key="1">
    <source>
        <dbReference type="ARBA" id="ARBA00010982"/>
    </source>
</evidence>
<reference evidence="8" key="1">
    <citation type="submission" date="2016-12" db="EMBL/GenBank/DDBJ databases">
        <authorList>
            <person name="Moulin L."/>
        </authorList>
    </citation>
    <scope>NUCLEOTIDE SEQUENCE [LARGE SCALE GENOMIC DNA]</scope>
    <source>
        <strain evidence="8">STM 7183</strain>
    </source>
</reference>